<accession>A0ACC6MNS3</accession>
<organism evidence="1 2">
    <name type="scientific">Mycolicibacterium parafortuitum</name>
    <name type="common">Mycobacterium parafortuitum</name>
    <dbReference type="NCBI Taxonomy" id="39692"/>
    <lineage>
        <taxon>Bacteria</taxon>
        <taxon>Bacillati</taxon>
        <taxon>Actinomycetota</taxon>
        <taxon>Actinomycetes</taxon>
        <taxon>Mycobacteriales</taxon>
        <taxon>Mycobacteriaceae</taxon>
        <taxon>Mycolicibacterium</taxon>
    </lineage>
</organism>
<evidence type="ECO:0000313" key="1">
    <source>
        <dbReference type="EMBL" id="MDZ5088221.1"/>
    </source>
</evidence>
<reference evidence="1 2" key="1">
    <citation type="journal article" date="2021" name="Chemosphere">
        <title>Bioballs carrying a syntrophic Rhodococcus and Mycolicibacterium consortium for simultaneous sorption and biodegradation of fuel oil in contaminated freshwater.</title>
        <authorList>
            <person name="Naloka K."/>
            <person name="Polrit D."/>
            <person name="Muangchinda C."/>
            <person name="Thoetkiattikul H."/>
            <person name="Pinyakong O."/>
        </authorList>
    </citation>
    <scope>NUCLEOTIDE SEQUENCE [LARGE SCALE GENOMIC DNA]</scope>
    <source>
        <strain evidence="1 2">J101</strain>
    </source>
</reference>
<protein>
    <submittedName>
        <fullName evidence="1">Threonine/serine exporter family protein</fullName>
    </submittedName>
</protein>
<evidence type="ECO:0000313" key="2">
    <source>
        <dbReference type="Proteomes" id="UP001289645"/>
    </source>
</evidence>
<sequence length="405" mass="42646">MQETTDRTQFLARLGAAMAGASYPVTFVRQTLERVSAGYGQHNEVVALPNNVQVVGPTSREGTPVASASVGSALRFDQTFPLAQLVTRTVEGRVSPAEGQRDLNRIIARRRPYPAWVTVLGYGVFSAGLALVMEPTVLNLVAATVLGFMVGVMWTVSERVPVLAPVTPVLAAVLVAGLCIVGAQYLSLDHVGLRALIPPLAVFLPGLAITVSVIELAAGDVISGASRLVAGFMQLAQLAFGIFIASHMLGLDDAQLTSQAVNKLGPWAPWLGVGVFVVGIMLFLAPPLAFLPWLAVLAYTAYVAQYLGDLLLGGYTSGFFGALALTVAALMIARRRDSPPAVAMVVPGFWLLVPGSLGLIGVAELFGADGDSALPATLISMIAIAFGVQAGLVAWQLVRRRRQRH</sequence>
<dbReference type="Proteomes" id="UP001289645">
    <property type="component" value="Unassembled WGS sequence"/>
</dbReference>
<name>A0ACC6MNS3_MYCPF</name>
<comment type="caution">
    <text evidence="1">The sequence shown here is derived from an EMBL/GenBank/DDBJ whole genome shotgun (WGS) entry which is preliminary data.</text>
</comment>
<gene>
    <name evidence="1" type="ORF">OHX15_22745</name>
</gene>
<dbReference type="EMBL" id="JAOXLN010000029">
    <property type="protein sequence ID" value="MDZ5088221.1"/>
    <property type="molecule type" value="Genomic_DNA"/>
</dbReference>
<proteinExistence type="predicted"/>
<keyword evidence="2" id="KW-1185">Reference proteome</keyword>